<evidence type="ECO:0000256" key="5">
    <source>
        <dbReference type="ARBA" id="ARBA00022833"/>
    </source>
</evidence>
<dbReference type="InterPro" id="IPR036264">
    <property type="entry name" value="Bact_exopeptidase_dim_dom"/>
</dbReference>
<comment type="similarity">
    <text evidence="1">Belongs to the peptidase M20A family.</text>
</comment>
<feature type="domain" description="Peptidase M20 dimerisation" evidence="6">
    <location>
        <begin position="233"/>
        <end position="379"/>
    </location>
</feature>
<dbReference type="EMBL" id="JAEAGR010000014">
    <property type="protein sequence ID" value="MBH1941820.1"/>
    <property type="molecule type" value="Genomic_DNA"/>
</dbReference>
<evidence type="ECO:0000256" key="2">
    <source>
        <dbReference type="ARBA" id="ARBA00022670"/>
    </source>
</evidence>
<keyword evidence="5" id="KW-0862">Zinc</keyword>
<evidence type="ECO:0000256" key="4">
    <source>
        <dbReference type="ARBA" id="ARBA00022801"/>
    </source>
</evidence>
<dbReference type="PANTHER" id="PTHR45962:SF1">
    <property type="entry name" value="N-FATTY-ACYL-AMINO ACID SYNTHASE_HYDROLASE PM20D1"/>
    <property type="match status" value="1"/>
</dbReference>
<evidence type="ECO:0000313" key="7">
    <source>
        <dbReference type="EMBL" id="MBH1941820.1"/>
    </source>
</evidence>
<keyword evidence="8" id="KW-1185">Reference proteome</keyword>
<evidence type="ECO:0000259" key="6">
    <source>
        <dbReference type="Pfam" id="PF07687"/>
    </source>
</evidence>
<dbReference type="GO" id="GO:0008233">
    <property type="term" value="F:peptidase activity"/>
    <property type="evidence" value="ECO:0007669"/>
    <property type="project" value="UniProtKB-KW"/>
</dbReference>
<dbReference type="SUPFAM" id="SSF53187">
    <property type="entry name" value="Zn-dependent exopeptidases"/>
    <property type="match status" value="1"/>
</dbReference>
<reference evidence="7" key="1">
    <citation type="submission" date="2020-12" db="EMBL/GenBank/DDBJ databases">
        <title>M. sibirica DSM 26468T genome.</title>
        <authorList>
            <person name="Thieme N."/>
            <person name="Rettenmaier R."/>
            <person name="Zverlov V."/>
            <person name="Liebl W."/>
        </authorList>
    </citation>
    <scope>NUCLEOTIDE SEQUENCE</scope>
    <source>
        <strain evidence="7">DSM 26468</strain>
    </source>
</reference>
<keyword evidence="2" id="KW-0645">Protease</keyword>
<evidence type="ECO:0000256" key="3">
    <source>
        <dbReference type="ARBA" id="ARBA00022723"/>
    </source>
</evidence>
<dbReference type="InterPro" id="IPR047177">
    <property type="entry name" value="Pept_M20A"/>
</dbReference>
<sequence length="480" mass="54052">MGFYLGMGLLCILIIILSVILLRAAMFRPAQDKPVIHESYQLDQDKIAADMVEMIRCRTISYRDVSKVDQKEFDKFITLLEERFQNVHKTCSRQLVGKTGLLYHWKGKASDKPSVLMAHYDVVPVDESSWSKPAFEGIIEEGSIWGRGTLDTKGTLCGIMEAAEYLIQNGYVPKQDIFFSFSGEEEIDGDTCADIVKELEKRNVKPAFVLDEGGAVVDKVFPGVTKPCALIGIGEKGSVNMEFSIESQGGHASAPPLNTIVGELAKAIVKIEKKPFPSRLTKPVAEMFDALGRHSAFPYRILFANLWCFRPLLNLICRLSGGELNAMMRTTCAITRMEGSDAFNVLPPKAKIGANLRLLGSDTMESTMRYLSKVIKNDKIQLHIVNGMNPSIYSDTNCEEWNNLKEVIHNTWPEAIVSPYLMMACSDSRHYCRITDHVYRFSAMELTKEERGMIHGHNERIKITTLLKTVEFYVRLMKNI</sequence>
<dbReference type="InterPro" id="IPR011650">
    <property type="entry name" value="Peptidase_M20_dimer"/>
</dbReference>
<evidence type="ECO:0000256" key="1">
    <source>
        <dbReference type="ARBA" id="ARBA00006247"/>
    </source>
</evidence>
<dbReference type="GO" id="GO:0006508">
    <property type="term" value="P:proteolysis"/>
    <property type="evidence" value="ECO:0007669"/>
    <property type="project" value="UniProtKB-KW"/>
</dbReference>
<name>A0A8J7H3X7_9FIRM</name>
<dbReference type="InterPro" id="IPR002933">
    <property type="entry name" value="Peptidase_M20"/>
</dbReference>
<evidence type="ECO:0000313" key="8">
    <source>
        <dbReference type="Proteomes" id="UP000623269"/>
    </source>
</evidence>
<dbReference type="Gene3D" id="3.30.70.360">
    <property type="match status" value="1"/>
</dbReference>
<dbReference type="Pfam" id="PF07687">
    <property type="entry name" value="M20_dimer"/>
    <property type="match status" value="1"/>
</dbReference>
<protein>
    <submittedName>
        <fullName evidence="7">M20/M25/M40 family metallo-hydrolase</fullName>
    </submittedName>
</protein>
<dbReference type="AlphaFoldDB" id="A0A8J7H3X7"/>
<comment type="caution">
    <text evidence="7">The sequence shown here is derived from an EMBL/GenBank/DDBJ whole genome shotgun (WGS) entry which is preliminary data.</text>
</comment>
<gene>
    <name evidence="7" type="ORF">I5677_13030</name>
</gene>
<dbReference type="Pfam" id="PF01546">
    <property type="entry name" value="Peptidase_M20"/>
    <property type="match status" value="1"/>
</dbReference>
<dbReference type="GO" id="GO:0046872">
    <property type="term" value="F:metal ion binding"/>
    <property type="evidence" value="ECO:0007669"/>
    <property type="project" value="UniProtKB-KW"/>
</dbReference>
<dbReference type="Proteomes" id="UP000623269">
    <property type="component" value="Unassembled WGS sequence"/>
</dbReference>
<keyword evidence="4" id="KW-0378">Hydrolase</keyword>
<organism evidence="7 8">
    <name type="scientific">Mobilitalea sibirica</name>
    <dbReference type="NCBI Taxonomy" id="1462919"/>
    <lineage>
        <taxon>Bacteria</taxon>
        <taxon>Bacillati</taxon>
        <taxon>Bacillota</taxon>
        <taxon>Clostridia</taxon>
        <taxon>Lachnospirales</taxon>
        <taxon>Lachnospiraceae</taxon>
        <taxon>Mobilitalea</taxon>
    </lineage>
</organism>
<dbReference type="Gene3D" id="1.10.150.900">
    <property type="match status" value="1"/>
</dbReference>
<dbReference type="PANTHER" id="PTHR45962">
    <property type="entry name" value="N-FATTY-ACYL-AMINO ACID SYNTHASE/HYDROLASE PM20D1"/>
    <property type="match status" value="1"/>
</dbReference>
<dbReference type="RefSeq" id="WP_197662063.1">
    <property type="nucleotide sequence ID" value="NZ_JAEAGR010000014.1"/>
</dbReference>
<dbReference type="Gene3D" id="3.40.630.10">
    <property type="entry name" value="Zn peptidases"/>
    <property type="match status" value="1"/>
</dbReference>
<proteinExistence type="inferred from homology"/>
<keyword evidence="3" id="KW-0479">Metal-binding</keyword>
<dbReference type="SUPFAM" id="SSF55031">
    <property type="entry name" value="Bacterial exopeptidase dimerisation domain"/>
    <property type="match status" value="1"/>
</dbReference>
<accession>A0A8J7H3X7</accession>